<dbReference type="Proteomes" id="UP000483286">
    <property type="component" value="Unassembled WGS sequence"/>
</dbReference>
<sequence>MKAFWLTLPLVCFSAATAATTSTTVTINAATQSACQFDTANSSPTIELPDYEAALANTYSGEQAQVSISVYCNSGTALTARKIGGSTAATTKQNAVPVALTRDGAAGGPTINTLVWFSVGGTNTVASGAFKGATRYVSVIRSGWPQQAQFSAPTGFYTGTVDFTVEF</sequence>
<evidence type="ECO:0000313" key="3">
    <source>
        <dbReference type="Proteomes" id="UP000483286"/>
    </source>
</evidence>
<protein>
    <recommendedName>
        <fullName evidence="4">Spore coat protein U domain-containing protein</fullName>
    </recommendedName>
</protein>
<dbReference type="EMBL" id="WQLB01000039">
    <property type="protein sequence ID" value="MVN89014.1"/>
    <property type="molecule type" value="Genomic_DNA"/>
</dbReference>
<keyword evidence="1" id="KW-0732">Signal</keyword>
<feature type="chain" id="PRO_5028951881" description="Spore coat protein U domain-containing protein" evidence="1">
    <location>
        <begin position="19"/>
        <end position="167"/>
    </location>
</feature>
<feature type="signal peptide" evidence="1">
    <location>
        <begin position="1"/>
        <end position="18"/>
    </location>
</feature>
<keyword evidence="3" id="KW-1185">Reference proteome</keyword>
<proteinExistence type="predicted"/>
<dbReference type="RefSeq" id="WP_157461274.1">
    <property type="nucleotide sequence ID" value="NZ_WQLB01000039.1"/>
</dbReference>
<comment type="caution">
    <text evidence="2">The sequence shown here is derived from an EMBL/GenBank/DDBJ whole genome shotgun (WGS) entry which is preliminary data.</text>
</comment>
<name>A0A7C9HU26_9DEIO</name>
<organism evidence="2 3">
    <name type="scientific">Deinococcus arboris</name>
    <dbReference type="NCBI Taxonomy" id="2682977"/>
    <lineage>
        <taxon>Bacteria</taxon>
        <taxon>Thermotogati</taxon>
        <taxon>Deinococcota</taxon>
        <taxon>Deinococci</taxon>
        <taxon>Deinococcales</taxon>
        <taxon>Deinococcaceae</taxon>
        <taxon>Deinococcus</taxon>
    </lineage>
</organism>
<evidence type="ECO:0000256" key="1">
    <source>
        <dbReference type="SAM" id="SignalP"/>
    </source>
</evidence>
<gene>
    <name evidence="2" type="ORF">GO986_19935</name>
</gene>
<accession>A0A7C9HU26</accession>
<evidence type="ECO:0000313" key="2">
    <source>
        <dbReference type="EMBL" id="MVN89014.1"/>
    </source>
</evidence>
<reference evidence="2 3" key="1">
    <citation type="submission" date="2019-12" db="EMBL/GenBank/DDBJ databases">
        <title>Deinococcus sp. HMF7620 Genome sequencing and assembly.</title>
        <authorList>
            <person name="Kang H."/>
            <person name="Kim H."/>
            <person name="Joh K."/>
        </authorList>
    </citation>
    <scope>NUCLEOTIDE SEQUENCE [LARGE SCALE GENOMIC DNA]</scope>
    <source>
        <strain evidence="2 3">HMF7620</strain>
    </source>
</reference>
<evidence type="ECO:0008006" key="4">
    <source>
        <dbReference type="Google" id="ProtNLM"/>
    </source>
</evidence>
<dbReference type="AlphaFoldDB" id="A0A7C9HU26"/>